<gene>
    <name evidence="5" type="ORF">C8A04DRAFT_39283</name>
</gene>
<dbReference type="GeneID" id="87821144"/>
<dbReference type="PANTHER" id="PTHR28049:SF1">
    <property type="entry name" value="DSC E3 UBIQUITIN LIGASE COMPLEX SUBUNIT 3"/>
    <property type="match status" value="1"/>
</dbReference>
<keyword evidence="2" id="KW-0472">Membrane</keyword>
<reference evidence="5" key="2">
    <citation type="submission" date="2023-05" db="EMBL/GenBank/DDBJ databases">
        <authorList>
            <consortium name="Lawrence Berkeley National Laboratory"/>
            <person name="Steindorff A."/>
            <person name="Hensen N."/>
            <person name="Bonometti L."/>
            <person name="Westerberg I."/>
            <person name="Brannstrom I.O."/>
            <person name="Guillou S."/>
            <person name="Cros-Aarteil S."/>
            <person name="Calhoun S."/>
            <person name="Haridas S."/>
            <person name="Kuo A."/>
            <person name="Mondo S."/>
            <person name="Pangilinan J."/>
            <person name="Riley R."/>
            <person name="Labutti K."/>
            <person name="Andreopoulos B."/>
            <person name="Lipzen A."/>
            <person name="Chen C."/>
            <person name="Yanf M."/>
            <person name="Daum C."/>
            <person name="Ng V."/>
            <person name="Clum A."/>
            <person name="Ohm R."/>
            <person name="Martin F."/>
            <person name="Silar P."/>
            <person name="Natvig D."/>
            <person name="Lalanne C."/>
            <person name="Gautier V."/>
            <person name="Ament-Velasquez S.L."/>
            <person name="Kruys A."/>
            <person name="Hutchinson M.I."/>
            <person name="Powell A.J."/>
            <person name="Barry K."/>
            <person name="Miller A.N."/>
            <person name="Grigoriev I.V."/>
            <person name="Debuchy R."/>
            <person name="Gladieux P."/>
            <person name="Thoren M.H."/>
            <person name="Johannesson H."/>
        </authorList>
    </citation>
    <scope>NUCLEOTIDE SEQUENCE</scope>
    <source>
        <strain evidence="5">CBS 141.50</strain>
    </source>
</reference>
<comment type="caution">
    <text evidence="5">The sequence shown here is derived from an EMBL/GenBank/DDBJ whole genome shotgun (WGS) entry which is preliminary data.</text>
</comment>
<feature type="transmembrane region" description="Helical" evidence="2">
    <location>
        <begin position="388"/>
        <end position="407"/>
    </location>
</feature>
<evidence type="ECO:0000256" key="2">
    <source>
        <dbReference type="SAM" id="Phobius"/>
    </source>
</evidence>
<dbReference type="GO" id="GO:0005783">
    <property type="term" value="C:endoplasmic reticulum"/>
    <property type="evidence" value="ECO:0007669"/>
    <property type="project" value="TreeGrafter"/>
</dbReference>
<feature type="region of interest" description="Disordered" evidence="1">
    <location>
        <begin position="1"/>
        <end position="44"/>
    </location>
</feature>
<keyword evidence="6" id="KW-1185">Reference proteome</keyword>
<sequence>MSSARHHGADRASPSSAASSSASSPSSPTRTPRTPRLAIPRDARPLLPRSPSALLFPPAPAPPPLHITIRFSIALPDLHLDIPLPQQTTVVALKHLIRGRLAAAAEAEAGTESEDDTKDETSTQASLARLRFIHNGRILPDAAALSAVLKAPPPPPLSARSDSKGKSPAGIQQQQRVFINCSIGDPLPASDITTEATAATAPPALSPSPSPIPSSLGSKPGSTPPHLSVNTNLAPHSLRTPTTATTTDRERDRATGAAPLGFDRLTQAGLTPSEISTLRSHFRAIHTSRFAPDTMPSPDTLRAMEDAWLDGGSHLPTTATSSSPYGSNLNNNGEGEGEGGGGGVDDVFGLAAVAGPLIQGMLVGFVFPLGVIGWLGKEEGVWSRRMQVFVVFGVLLSVSVGWVRGLTGEG</sequence>
<feature type="region of interest" description="Disordered" evidence="1">
    <location>
        <begin position="198"/>
        <end position="259"/>
    </location>
</feature>
<feature type="compositionally biased region" description="Polar residues" evidence="1">
    <location>
        <begin position="315"/>
        <end position="329"/>
    </location>
</feature>
<dbReference type="GO" id="GO:0044695">
    <property type="term" value="C:Dsc E3 ubiquitin ligase complex"/>
    <property type="evidence" value="ECO:0007669"/>
    <property type="project" value="InterPro"/>
</dbReference>
<name>A0AAN6ZKG3_9PEZI</name>
<dbReference type="InterPro" id="IPR019413">
    <property type="entry name" value="Dsc3_ub-like_dom"/>
</dbReference>
<organism evidence="5 6">
    <name type="scientific">Dichotomopilus funicola</name>
    <dbReference type="NCBI Taxonomy" id="1934379"/>
    <lineage>
        <taxon>Eukaryota</taxon>
        <taxon>Fungi</taxon>
        <taxon>Dikarya</taxon>
        <taxon>Ascomycota</taxon>
        <taxon>Pezizomycotina</taxon>
        <taxon>Sordariomycetes</taxon>
        <taxon>Sordariomycetidae</taxon>
        <taxon>Sordariales</taxon>
        <taxon>Chaetomiaceae</taxon>
        <taxon>Dichotomopilus</taxon>
    </lineage>
</organism>
<dbReference type="AlphaFoldDB" id="A0AAN6ZKG3"/>
<evidence type="ECO:0000256" key="1">
    <source>
        <dbReference type="SAM" id="MobiDB-lite"/>
    </source>
</evidence>
<feature type="compositionally biased region" description="Low complexity" evidence="1">
    <location>
        <begin position="11"/>
        <end position="36"/>
    </location>
</feature>
<feature type="transmembrane region" description="Helical" evidence="2">
    <location>
        <begin position="357"/>
        <end position="376"/>
    </location>
</feature>
<protein>
    <submittedName>
        <fullName evidence="5">DSC E3 ubiquitin ligase complex subunit 3</fullName>
    </submittedName>
</protein>
<proteinExistence type="predicted"/>
<keyword evidence="2" id="KW-0812">Transmembrane</keyword>
<evidence type="ECO:0000313" key="5">
    <source>
        <dbReference type="EMBL" id="KAK4141143.1"/>
    </source>
</evidence>
<evidence type="ECO:0000313" key="6">
    <source>
        <dbReference type="Proteomes" id="UP001302676"/>
    </source>
</evidence>
<dbReference type="RefSeq" id="XP_062634514.1">
    <property type="nucleotide sequence ID" value="XM_062784531.1"/>
</dbReference>
<feature type="domain" description="DSC E3 ubiquitin ligase complex subunit 3 C-terminal" evidence="4">
    <location>
        <begin position="261"/>
        <end position="404"/>
    </location>
</feature>
<dbReference type="PANTHER" id="PTHR28049">
    <property type="entry name" value="TRANSMEMBRANE PROTEIN YOR223W"/>
    <property type="match status" value="1"/>
</dbReference>
<dbReference type="EMBL" id="MU853616">
    <property type="protein sequence ID" value="KAK4141143.1"/>
    <property type="molecule type" value="Genomic_DNA"/>
</dbReference>
<keyword evidence="2" id="KW-1133">Transmembrane helix</keyword>
<dbReference type="InterPro" id="IPR045226">
    <property type="entry name" value="Dsc3"/>
</dbReference>
<evidence type="ECO:0000259" key="3">
    <source>
        <dbReference type="Pfam" id="PF10302"/>
    </source>
</evidence>
<dbReference type="Proteomes" id="UP001302676">
    <property type="component" value="Unassembled WGS sequence"/>
</dbReference>
<feature type="region of interest" description="Disordered" evidence="1">
    <location>
        <begin position="150"/>
        <end position="172"/>
    </location>
</feature>
<reference evidence="5" key="1">
    <citation type="journal article" date="2023" name="Mol. Phylogenet. Evol.">
        <title>Genome-scale phylogeny and comparative genomics of the fungal order Sordariales.</title>
        <authorList>
            <person name="Hensen N."/>
            <person name="Bonometti L."/>
            <person name="Westerberg I."/>
            <person name="Brannstrom I.O."/>
            <person name="Guillou S."/>
            <person name="Cros-Aarteil S."/>
            <person name="Calhoun S."/>
            <person name="Haridas S."/>
            <person name="Kuo A."/>
            <person name="Mondo S."/>
            <person name="Pangilinan J."/>
            <person name="Riley R."/>
            <person name="LaButti K."/>
            <person name="Andreopoulos B."/>
            <person name="Lipzen A."/>
            <person name="Chen C."/>
            <person name="Yan M."/>
            <person name="Daum C."/>
            <person name="Ng V."/>
            <person name="Clum A."/>
            <person name="Steindorff A."/>
            <person name="Ohm R.A."/>
            <person name="Martin F."/>
            <person name="Silar P."/>
            <person name="Natvig D.O."/>
            <person name="Lalanne C."/>
            <person name="Gautier V."/>
            <person name="Ament-Velasquez S.L."/>
            <person name="Kruys A."/>
            <person name="Hutchinson M.I."/>
            <person name="Powell A.J."/>
            <person name="Barry K."/>
            <person name="Miller A.N."/>
            <person name="Grigoriev I.V."/>
            <person name="Debuchy R."/>
            <person name="Gladieux P."/>
            <person name="Hiltunen Thoren M."/>
            <person name="Johannesson H."/>
        </authorList>
    </citation>
    <scope>NUCLEOTIDE SEQUENCE</scope>
    <source>
        <strain evidence="5">CBS 141.50</strain>
    </source>
</reference>
<feature type="domain" description="DSC E3 ubiquitin ligase complex subunit 3 ubiquitin-like" evidence="3">
    <location>
        <begin position="66"/>
        <end position="185"/>
    </location>
</feature>
<feature type="region of interest" description="Disordered" evidence="1">
    <location>
        <begin position="312"/>
        <end position="340"/>
    </location>
</feature>
<dbReference type="InterPro" id="IPR025390">
    <property type="entry name" value="Dsc3_C"/>
</dbReference>
<dbReference type="Pfam" id="PF10302">
    <property type="entry name" value="Dsc3_N"/>
    <property type="match status" value="1"/>
</dbReference>
<accession>A0AAN6ZKG3</accession>
<dbReference type="Pfam" id="PF13373">
    <property type="entry name" value="Dsc3_C"/>
    <property type="match status" value="1"/>
</dbReference>
<evidence type="ECO:0000259" key="4">
    <source>
        <dbReference type="Pfam" id="PF13373"/>
    </source>
</evidence>